<keyword evidence="1" id="KW-0805">Transcription regulation</keyword>
<keyword evidence="2" id="KW-0238">DNA-binding</keyword>
<sequence length="232" mass="26431">MVQDNSQTSILSGFKIFESLPMTIVNEIEQLISKSNINKFPKNYLIQPPDKEKLGLCFVIAGKLRLYKANSTGKQYTVCIVIEGGVFGEGELFSLGASGAYAETMEETIIYSIPTEQFEPVLRKYPELALRFLSEMSMRMRDQDELVEKLIFKDLRGKVLYFLIRLSKKFSVEENGYKKIDIPLTHQELANMIGVTREAVSLTLQELSNEDILVTSRKMVMIHIEKAMEELA</sequence>
<dbReference type="InterPro" id="IPR014710">
    <property type="entry name" value="RmlC-like_jellyroll"/>
</dbReference>
<dbReference type="SMART" id="SM00100">
    <property type="entry name" value="cNMP"/>
    <property type="match status" value="1"/>
</dbReference>
<dbReference type="Pfam" id="PF00027">
    <property type="entry name" value="cNMP_binding"/>
    <property type="match status" value="1"/>
</dbReference>
<dbReference type="Gene3D" id="1.10.10.10">
    <property type="entry name" value="Winged helix-like DNA-binding domain superfamily/Winged helix DNA-binding domain"/>
    <property type="match status" value="1"/>
</dbReference>
<proteinExistence type="predicted"/>
<evidence type="ECO:0000256" key="4">
    <source>
        <dbReference type="ARBA" id="ARBA00023163"/>
    </source>
</evidence>
<feature type="domain" description="Cyclic nucleotide-binding" evidence="5">
    <location>
        <begin position="16"/>
        <end position="139"/>
    </location>
</feature>
<evidence type="ECO:0000259" key="5">
    <source>
        <dbReference type="PROSITE" id="PS50042"/>
    </source>
</evidence>
<dbReference type="Pfam" id="PF13545">
    <property type="entry name" value="HTH_Crp_2"/>
    <property type="match status" value="1"/>
</dbReference>
<name>A0ABW9XZM1_9BACL</name>
<evidence type="ECO:0000256" key="1">
    <source>
        <dbReference type="ARBA" id="ARBA00023015"/>
    </source>
</evidence>
<feature type="domain" description="HTH crp-type" evidence="6">
    <location>
        <begin position="153"/>
        <end position="226"/>
    </location>
</feature>
<dbReference type="SUPFAM" id="SSF51206">
    <property type="entry name" value="cAMP-binding domain-like"/>
    <property type="match status" value="1"/>
</dbReference>
<protein>
    <submittedName>
        <fullName evidence="7">Helix-turn-helix domain-containing protein</fullName>
    </submittedName>
</protein>
<dbReference type="InterPro" id="IPR036388">
    <property type="entry name" value="WH-like_DNA-bd_sf"/>
</dbReference>
<keyword evidence="3" id="KW-0010">Activator</keyword>
<evidence type="ECO:0000256" key="2">
    <source>
        <dbReference type="ARBA" id="ARBA00023125"/>
    </source>
</evidence>
<dbReference type="RefSeq" id="WP_161746878.1">
    <property type="nucleotide sequence ID" value="NZ_JAAAMV010000032.1"/>
</dbReference>
<keyword evidence="4" id="KW-0804">Transcription</keyword>
<dbReference type="InterPro" id="IPR012318">
    <property type="entry name" value="HTH_CRP"/>
</dbReference>
<dbReference type="EMBL" id="JAAAMV010000032">
    <property type="protein sequence ID" value="NBD27858.1"/>
    <property type="molecule type" value="Genomic_DNA"/>
</dbReference>
<dbReference type="PROSITE" id="PS50042">
    <property type="entry name" value="CNMP_BINDING_3"/>
    <property type="match status" value="1"/>
</dbReference>
<evidence type="ECO:0000313" key="8">
    <source>
        <dbReference type="Proteomes" id="UP000665561"/>
    </source>
</evidence>
<evidence type="ECO:0000313" key="7">
    <source>
        <dbReference type="EMBL" id="NBD27858.1"/>
    </source>
</evidence>
<dbReference type="InterPro" id="IPR036390">
    <property type="entry name" value="WH_DNA-bd_sf"/>
</dbReference>
<dbReference type="InterPro" id="IPR018490">
    <property type="entry name" value="cNMP-bd_dom_sf"/>
</dbReference>
<dbReference type="PANTHER" id="PTHR24567:SF74">
    <property type="entry name" value="HTH-TYPE TRANSCRIPTIONAL REGULATOR ARCR"/>
    <property type="match status" value="1"/>
</dbReference>
<dbReference type="Proteomes" id="UP000665561">
    <property type="component" value="Unassembled WGS sequence"/>
</dbReference>
<keyword evidence="8" id="KW-1185">Reference proteome</keyword>
<dbReference type="Gene3D" id="2.60.120.10">
    <property type="entry name" value="Jelly Rolls"/>
    <property type="match status" value="1"/>
</dbReference>
<dbReference type="InterPro" id="IPR050397">
    <property type="entry name" value="Env_Response_Regulators"/>
</dbReference>
<accession>A0ABW9XZM1</accession>
<evidence type="ECO:0000256" key="3">
    <source>
        <dbReference type="ARBA" id="ARBA00023159"/>
    </source>
</evidence>
<dbReference type="PANTHER" id="PTHR24567">
    <property type="entry name" value="CRP FAMILY TRANSCRIPTIONAL REGULATORY PROTEIN"/>
    <property type="match status" value="1"/>
</dbReference>
<comment type="caution">
    <text evidence="7">The sequence shown here is derived from an EMBL/GenBank/DDBJ whole genome shotgun (WGS) entry which is preliminary data.</text>
</comment>
<dbReference type="InterPro" id="IPR000595">
    <property type="entry name" value="cNMP-bd_dom"/>
</dbReference>
<dbReference type="SMART" id="SM00419">
    <property type="entry name" value="HTH_CRP"/>
    <property type="match status" value="1"/>
</dbReference>
<gene>
    <name evidence="7" type="ORF">GT019_28660</name>
</gene>
<dbReference type="SUPFAM" id="SSF46785">
    <property type="entry name" value="Winged helix' DNA-binding domain"/>
    <property type="match status" value="1"/>
</dbReference>
<evidence type="ECO:0000259" key="6">
    <source>
        <dbReference type="PROSITE" id="PS51063"/>
    </source>
</evidence>
<dbReference type="PROSITE" id="PS51063">
    <property type="entry name" value="HTH_CRP_2"/>
    <property type="match status" value="1"/>
</dbReference>
<reference evidence="7 8" key="1">
    <citation type="submission" date="2020-01" db="EMBL/GenBank/DDBJ databases">
        <title>Paenibacillus soybeanensis sp. nov. isolated from the nodules of soybean (Glycine max(L.) Merr).</title>
        <authorList>
            <person name="Wang H."/>
        </authorList>
    </citation>
    <scope>NUCLEOTIDE SEQUENCE [LARGE SCALE GENOMIC DNA]</scope>
    <source>
        <strain evidence="7 8">T1</strain>
    </source>
</reference>
<dbReference type="CDD" id="cd00038">
    <property type="entry name" value="CAP_ED"/>
    <property type="match status" value="1"/>
</dbReference>
<dbReference type="PRINTS" id="PR00034">
    <property type="entry name" value="HTHCRP"/>
</dbReference>
<organism evidence="7 8">
    <name type="scientific">Paenibacillus glycinis</name>
    <dbReference type="NCBI Taxonomy" id="2697035"/>
    <lineage>
        <taxon>Bacteria</taxon>
        <taxon>Bacillati</taxon>
        <taxon>Bacillota</taxon>
        <taxon>Bacilli</taxon>
        <taxon>Bacillales</taxon>
        <taxon>Paenibacillaceae</taxon>
        <taxon>Paenibacillus</taxon>
    </lineage>
</organism>